<reference evidence="5 6" key="1">
    <citation type="journal article" date="2015" name="Nature">
        <title>rRNA introns, odd ribosomes, and small enigmatic genomes across a large radiation of phyla.</title>
        <authorList>
            <person name="Brown C.T."/>
            <person name="Hug L.A."/>
            <person name="Thomas B.C."/>
            <person name="Sharon I."/>
            <person name="Castelle C.J."/>
            <person name="Singh A."/>
            <person name="Wilkins M.J."/>
            <person name="Williams K.H."/>
            <person name="Banfield J.F."/>
        </authorList>
    </citation>
    <scope>NUCLEOTIDE SEQUENCE [LARGE SCALE GENOMIC DNA]</scope>
</reference>
<feature type="domain" description="LamG-like jellyroll fold" evidence="4">
    <location>
        <begin position="915"/>
        <end position="1053"/>
    </location>
</feature>
<organism evidence="5 6">
    <name type="scientific">Candidatus Daviesbacteria bacterium GW2011_GWA1_36_8</name>
    <dbReference type="NCBI Taxonomy" id="1618417"/>
    <lineage>
        <taxon>Bacteria</taxon>
        <taxon>Candidatus Daviesiibacteriota</taxon>
    </lineage>
</organism>
<evidence type="ECO:0000256" key="1">
    <source>
        <dbReference type="ARBA" id="ARBA00022729"/>
    </source>
</evidence>
<evidence type="ECO:0000313" key="6">
    <source>
        <dbReference type="Proteomes" id="UP000034448"/>
    </source>
</evidence>
<dbReference type="InterPro" id="IPR013320">
    <property type="entry name" value="ConA-like_dom_sf"/>
</dbReference>
<keyword evidence="3" id="KW-1133">Transmembrane helix</keyword>
<evidence type="ECO:0000259" key="4">
    <source>
        <dbReference type="SMART" id="SM00560"/>
    </source>
</evidence>
<accession>A0A0G0F571</accession>
<evidence type="ECO:0000256" key="2">
    <source>
        <dbReference type="ARBA" id="ARBA00023157"/>
    </source>
</evidence>
<keyword evidence="3" id="KW-0472">Membrane</keyword>
<feature type="domain" description="LamG-like jellyroll fold" evidence="4">
    <location>
        <begin position="1385"/>
        <end position="1517"/>
    </location>
</feature>
<dbReference type="PANTHER" id="PTHR42535:SF2">
    <property type="entry name" value="CHROMOSOME UNDETERMINED SCAFFOLD_146, WHOLE GENOME SHOTGUN SEQUENCE"/>
    <property type="match status" value="1"/>
</dbReference>
<evidence type="ECO:0000313" key="5">
    <source>
        <dbReference type="EMBL" id="KKQ14348.1"/>
    </source>
</evidence>
<sequence>MKSKFLKLKHLNMNKFFLSEIKNSLKIGNLKFKITQQGFIKLTKKTLATYLIVSTVALSSGLIYLFSPTWFGSKVEAAWVDDDWGFRQEVPVTSTNGSAQSNVFISFSLDTATLITAGKLQSSCQDIRITTQAGEVLPYHVGRTNACNNAATTIDFLLTSFPDLKSTYYVYYGNPSAVSADAGAFSQSQASNYSVGTLGTEAKGPTPTLYWKMDEGQGSTLNNSGNASGSGAIPAFVQQGGNNGGDGSGANLTATVGTTTAGNSFIAAVTWDDSATTTVTMADSNSNSGWTAVTTKQVDVRHNQAMQIFYLPNIVTAGASHTVTATFSPSAAYRRLIVHEVSGLDTSGSVDQTAVVNNEAGTAVSVGPVTPTVNNEYIFATVVDDSGSQGWTAVLPFTERGYQPPADTTDMQTQDYVQTTAASISPSWTLSGTEDAMAQTATFKPATSPTGALNNTPTWQTEDMCVAGKCLYFDGANNENVSTPDNGALDFAASDNFTVSAWVKRDGASSAINYIITKASGATYTGYKLSMDASGDLCFAIRDGTNAEDSACTSAVDFDNDVWHFVSGVKAGTSSITLYVDGQQRAQDASIAATGTLANTGTFYAGVDLDGTSNEWLGYIDEVKVYRDNTARTAAQVKADFNAKSSKEGASGVLGTNTQNQPNALSNGLVGYWKMDESSGNAADSSGNSLTLTNNATATYTAGKFGNAGTFVAASSQYFSTATTISGVKTVSFWTNNASTTDEYINLIASTAYITSSSGTVSATGFTSPTIYVNGVINGTLTASVWNHVVVTTDTGINANAFEVGRGNGAYNNGKIDDTRVYNRALSASDVSQLYNFAPGPVGYWKLDESSWTVDCSTTSVADSSGNGFNGTACPTSTGPAGGGIGKYGKAGYFDGSDDYVNIADPSSGALDTTGGVSISAWVKPTNFSAIRGVVSKGATSCGTNCPYDVYIDTSGRVNFVRSSASTFYWTRTTSGITANTWTYITVSDDVATSTIRFYINGVAAAAGVVSGSYLTSTANASDVRIGIRADSATKMLGYIDDLRIYNYFRTPEQVFEDMNASHPAPGSPIGSAVGYWRFDEGYSTTANDSAEAASGSDNLTLNSASWTTAGKFGKAWNGTGSTWLSKSDDDEFDLGTADSATFTGWFKTDSANNPAAIEYLIAKGPTSAAGYAVYANTDGTICFGIDDDATWNPDVSSCTTTDYYDGTWHHFSAVRDVISDKIYIYIDALLKDSDTDSTSATLNNSSSFIVGDLTGSDDGNEFNGDLDEIKYYRSPLDVSQVALDYNRGQSQVLGAAGDNSGSAIRSQSQEYCVPGSSDTCTAPVGRWDLNEKSGSTTYDTTGNGFNGTITGAAWVPGKVGGALDFDGTDDIVTISDNATLRLTSAFTLSFWMKADVAPSTSRDTPVSKYQNYTFNWGEPDSNLQQACVYKDATDNDQVSKLSSTLSANTWYFITCVYDGINLKAYLNGNLEASNARNAPKSGTAFDLLIGDKGADSSYFPGLVDQVRIFNYARTASQVAYDYNQGEPVAHWRMDECQGTTTNDSSGNSNTGTLTVGATGTQTSAGSCTTSSTAWGNGATGKRNYSLNFDGTDDYVQVTDTANLRFDASTADFSLFAWVKRTTTGTEYIISKEDADDDGWRMQFNSSNQVLCSEDATDVTSTQTITDTSWYLVGCTIDRDGNGQVYIDGKSTGSAVSMGTDAMATTSNIRIATRSYTSTSYLNGQIDDVKIFNYSLTAKQVQQLYNGGTTRTGPVTGSP</sequence>
<keyword evidence="1" id="KW-0732">Signal</keyword>
<proteinExistence type="predicted"/>
<dbReference type="PANTHER" id="PTHR42535">
    <property type="entry name" value="OOKINETE PROTEIN, PUTATIVE-RELATED"/>
    <property type="match status" value="1"/>
</dbReference>
<dbReference type="Proteomes" id="UP000034448">
    <property type="component" value="Unassembled WGS sequence"/>
</dbReference>
<name>A0A0G0F571_9BACT</name>
<evidence type="ECO:0000256" key="3">
    <source>
        <dbReference type="SAM" id="Phobius"/>
    </source>
</evidence>
<comment type="caution">
    <text evidence="5">The sequence shown here is derived from an EMBL/GenBank/DDBJ whole genome shotgun (WGS) entry which is preliminary data.</text>
</comment>
<dbReference type="EMBL" id="LBSJ01000036">
    <property type="protein sequence ID" value="KKQ14348.1"/>
    <property type="molecule type" value="Genomic_DNA"/>
</dbReference>
<dbReference type="SUPFAM" id="SSF49899">
    <property type="entry name" value="Concanavalin A-like lectins/glucanases"/>
    <property type="match status" value="6"/>
</dbReference>
<dbReference type="SMART" id="SM00560">
    <property type="entry name" value="LamGL"/>
    <property type="match status" value="3"/>
</dbReference>
<gene>
    <name evidence="5" type="ORF">US28_C0036G0003</name>
</gene>
<protein>
    <recommendedName>
        <fullName evidence="4">LamG-like jellyroll fold domain-containing protein</fullName>
    </recommendedName>
</protein>
<dbReference type="Gene3D" id="2.60.120.200">
    <property type="match status" value="6"/>
</dbReference>
<feature type="domain" description="LamG-like jellyroll fold" evidence="4">
    <location>
        <begin position="495"/>
        <end position="635"/>
    </location>
</feature>
<keyword evidence="3" id="KW-0812">Transmembrane</keyword>
<dbReference type="InterPro" id="IPR006558">
    <property type="entry name" value="LamG-like"/>
</dbReference>
<dbReference type="Pfam" id="PF13385">
    <property type="entry name" value="Laminin_G_3"/>
    <property type="match status" value="5"/>
</dbReference>
<feature type="transmembrane region" description="Helical" evidence="3">
    <location>
        <begin position="47"/>
        <end position="66"/>
    </location>
</feature>
<keyword evidence="2" id="KW-1015">Disulfide bond</keyword>